<dbReference type="InterPro" id="IPR020559">
    <property type="entry name" value="PRibGlycinamide_synth_CS"/>
</dbReference>
<dbReference type="Proteomes" id="UP000053660">
    <property type="component" value="Unassembled WGS sequence"/>
</dbReference>
<dbReference type="SMART" id="SM01209">
    <property type="entry name" value="GARS_A"/>
    <property type="match status" value="1"/>
</dbReference>
<evidence type="ECO:0000313" key="7">
    <source>
        <dbReference type="Proteomes" id="UP000053660"/>
    </source>
</evidence>
<name>A0A0B1SVM0_OESDE</name>
<dbReference type="PANTHER" id="PTHR43472">
    <property type="entry name" value="PHOSPHORIBOSYLAMINE--GLYCINE LIGASE"/>
    <property type="match status" value="1"/>
</dbReference>
<dbReference type="InterPro" id="IPR000115">
    <property type="entry name" value="PRibGlycinamide_synth"/>
</dbReference>
<evidence type="ECO:0000256" key="3">
    <source>
        <dbReference type="ARBA" id="ARBA00022840"/>
    </source>
</evidence>
<organism evidence="6 7">
    <name type="scientific">Oesophagostomum dentatum</name>
    <name type="common">Nodular worm</name>
    <dbReference type="NCBI Taxonomy" id="61180"/>
    <lineage>
        <taxon>Eukaryota</taxon>
        <taxon>Metazoa</taxon>
        <taxon>Ecdysozoa</taxon>
        <taxon>Nematoda</taxon>
        <taxon>Chromadorea</taxon>
        <taxon>Rhabditida</taxon>
        <taxon>Rhabditina</taxon>
        <taxon>Rhabditomorpha</taxon>
        <taxon>Strongyloidea</taxon>
        <taxon>Strongylidae</taxon>
        <taxon>Oesophagostomum</taxon>
    </lineage>
</organism>
<keyword evidence="1 6" id="KW-0436">Ligase</keyword>
<evidence type="ECO:0000256" key="1">
    <source>
        <dbReference type="ARBA" id="ARBA00022598"/>
    </source>
</evidence>
<evidence type="ECO:0000256" key="2">
    <source>
        <dbReference type="ARBA" id="ARBA00022741"/>
    </source>
</evidence>
<dbReference type="AlphaFoldDB" id="A0A0B1SVM0"/>
<evidence type="ECO:0000259" key="5">
    <source>
        <dbReference type="PROSITE" id="PS50975"/>
    </source>
</evidence>
<dbReference type="PROSITE" id="PS00184">
    <property type="entry name" value="GARS"/>
    <property type="match status" value="1"/>
</dbReference>
<evidence type="ECO:0000313" key="6">
    <source>
        <dbReference type="EMBL" id="KHJ87220.1"/>
    </source>
</evidence>
<dbReference type="Gene3D" id="3.30.1490.20">
    <property type="entry name" value="ATP-grasp fold, A domain"/>
    <property type="match status" value="1"/>
</dbReference>
<dbReference type="EMBL" id="KN558255">
    <property type="protein sequence ID" value="KHJ87220.1"/>
    <property type="molecule type" value="Genomic_DNA"/>
</dbReference>
<dbReference type="GO" id="GO:0046872">
    <property type="term" value="F:metal ion binding"/>
    <property type="evidence" value="ECO:0007669"/>
    <property type="project" value="InterPro"/>
</dbReference>
<feature type="domain" description="ATP-grasp" evidence="5">
    <location>
        <begin position="116"/>
        <end position="325"/>
    </location>
</feature>
<dbReference type="GO" id="GO:0009113">
    <property type="term" value="P:purine nucleobase biosynthetic process"/>
    <property type="evidence" value="ECO:0007669"/>
    <property type="project" value="InterPro"/>
</dbReference>
<dbReference type="InterPro" id="IPR020561">
    <property type="entry name" value="PRibGlycinamid_synth_ATP-grasp"/>
</dbReference>
<dbReference type="SUPFAM" id="SSF52440">
    <property type="entry name" value="PreATP-grasp domain"/>
    <property type="match status" value="1"/>
</dbReference>
<proteinExistence type="predicted"/>
<dbReference type="Gene3D" id="3.40.50.20">
    <property type="match status" value="1"/>
</dbReference>
<dbReference type="PANTHER" id="PTHR43472:SF1">
    <property type="entry name" value="PHOSPHORIBOSYLAMINE--GLYCINE LIGASE, CHLOROPLASTIC"/>
    <property type="match status" value="1"/>
</dbReference>
<dbReference type="InterPro" id="IPR016185">
    <property type="entry name" value="PreATP-grasp_dom_sf"/>
</dbReference>
<protein>
    <submittedName>
        <fullName evidence="6">Phosphoribosylamine--glycine ligase</fullName>
    </submittedName>
</protein>
<dbReference type="SUPFAM" id="SSF56059">
    <property type="entry name" value="Glutathione synthetase ATP-binding domain-like"/>
    <property type="match status" value="1"/>
</dbReference>
<dbReference type="OrthoDB" id="2018833at2759"/>
<evidence type="ECO:0000256" key="4">
    <source>
        <dbReference type="PROSITE-ProRule" id="PRU00409"/>
    </source>
</evidence>
<dbReference type="InterPro" id="IPR020562">
    <property type="entry name" value="PRibGlycinamide_synth_N"/>
</dbReference>
<sequence length="410" mass="44852">MARKILLFSASQMASVLIIGGGGREHAIAWRLAKSEAVKKVWVVPGNGADFPAPEIDINNAEEVFDFCRREDISLIIVGPEGPLADGFVDQIDNRVPVFGPIKAGAMLEASKIFSKTFMRDFGLPTARFAEFEDVENVKAFIEKCDWQGIVVKADGLAAGKGVVVAEDKEAAKAAAEQMLGVGSLHGQFGSSSSRILLEERLHGYEVSALCFTDGTSIARMPLIRDHKRLLENDEGPNTGGMGVVGPVTVPHEIDLQIDKILQDTVKSLNYMDILYRGVIYAGFMLPADGPKLLEYNCRFGDPETEIIMRLLKSDLYSICMACINGTLSEQHVEWDDCQACGIILASKNYPYGSDKGTPIGAVSLAREFAISNRLKIGGRRQCAEPLQFAHYFSKMRREAVAKPDHLLPL</sequence>
<dbReference type="Gene3D" id="3.30.470.20">
    <property type="entry name" value="ATP-grasp fold, B domain"/>
    <property type="match status" value="1"/>
</dbReference>
<dbReference type="Pfam" id="PF01071">
    <property type="entry name" value="GARS_A"/>
    <property type="match status" value="1"/>
</dbReference>
<reference evidence="6 7" key="1">
    <citation type="submission" date="2014-03" db="EMBL/GenBank/DDBJ databases">
        <title>Draft genome of the hookworm Oesophagostomum dentatum.</title>
        <authorList>
            <person name="Mitreva M."/>
        </authorList>
    </citation>
    <scope>NUCLEOTIDE SEQUENCE [LARGE SCALE GENOMIC DNA]</scope>
    <source>
        <strain evidence="6 7">OD-Hann</strain>
    </source>
</reference>
<dbReference type="GO" id="GO:0004637">
    <property type="term" value="F:phosphoribosylamine-glycine ligase activity"/>
    <property type="evidence" value="ECO:0007669"/>
    <property type="project" value="InterPro"/>
</dbReference>
<dbReference type="InterPro" id="IPR011761">
    <property type="entry name" value="ATP-grasp"/>
</dbReference>
<dbReference type="Pfam" id="PF02844">
    <property type="entry name" value="GARS_N"/>
    <property type="match status" value="1"/>
</dbReference>
<keyword evidence="3 4" id="KW-0067">ATP-binding</keyword>
<keyword evidence="2 4" id="KW-0547">Nucleotide-binding</keyword>
<dbReference type="PROSITE" id="PS50975">
    <property type="entry name" value="ATP_GRASP"/>
    <property type="match status" value="1"/>
</dbReference>
<gene>
    <name evidence="6" type="ORF">OESDEN_13010</name>
</gene>
<dbReference type="NCBIfam" id="TIGR00877">
    <property type="entry name" value="purD"/>
    <property type="match status" value="1"/>
</dbReference>
<accession>A0A0B1SVM0</accession>
<keyword evidence="7" id="KW-1185">Reference proteome</keyword>
<dbReference type="GO" id="GO:0005524">
    <property type="term" value="F:ATP binding"/>
    <property type="evidence" value="ECO:0007669"/>
    <property type="project" value="UniProtKB-UniRule"/>
</dbReference>
<dbReference type="InterPro" id="IPR013815">
    <property type="entry name" value="ATP_grasp_subdomain_1"/>
</dbReference>